<feature type="transmembrane region" description="Helical" evidence="2">
    <location>
        <begin position="740"/>
        <end position="762"/>
    </location>
</feature>
<evidence type="ECO:0000313" key="4">
    <source>
        <dbReference type="Proteomes" id="UP000297245"/>
    </source>
</evidence>
<evidence type="ECO:0000256" key="1">
    <source>
        <dbReference type="SAM" id="MobiDB-lite"/>
    </source>
</evidence>
<dbReference type="Proteomes" id="UP000297245">
    <property type="component" value="Unassembled WGS sequence"/>
</dbReference>
<reference evidence="3 4" key="1">
    <citation type="journal article" date="2019" name="Nat. Ecol. Evol.">
        <title>Megaphylogeny resolves global patterns of mushroom evolution.</title>
        <authorList>
            <person name="Varga T."/>
            <person name="Krizsan K."/>
            <person name="Foldi C."/>
            <person name="Dima B."/>
            <person name="Sanchez-Garcia M."/>
            <person name="Sanchez-Ramirez S."/>
            <person name="Szollosi G.J."/>
            <person name="Szarkandi J.G."/>
            <person name="Papp V."/>
            <person name="Albert L."/>
            <person name="Andreopoulos W."/>
            <person name="Angelini C."/>
            <person name="Antonin V."/>
            <person name="Barry K.W."/>
            <person name="Bougher N.L."/>
            <person name="Buchanan P."/>
            <person name="Buyck B."/>
            <person name="Bense V."/>
            <person name="Catcheside P."/>
            <person name="Chovatia M."/>
            <person name="Cooper J."/>
            <person name="Damon W."/>
            <person name="Desjardin D."/>
            <person name="Finy P."/>
            <person name="Geml J."/>
            <person name="Haridas S."/>
            <person name="Hughes K."/>
            <person name="Justo A."/>
            <person name="Karasinski D."/>
            <person name="Kautmanova I."/>
            <person name="Kiss B."/>
            <person name="Kocsube S."/>
            <person name="Kotiranta H."/>
            <person name="LaButti K.M."/>
            <person name="Lechner B.E."/>
            <person name="Liimatainen K."/>
            <person name="Lipzen A."/>
            <person name="Lukacs Z."/>
            <person name="Mihaltcheva S."/>
            <person name="Morgado L.N."/>
            <person name="Niskanen T."/>
            <person name="Noordeloos M.E."/>
            <person name="Ohm R.A."/>
            <person name="Ortiz-Santana B."/>
            <person name="Ovrebo C."/>
            <person name="Racz N."/>
            <person name="Riley R."/>
            <person name="Savchenko A."/>
            <person name="Shiryaev A."/>
            <person name="Soop K."/>
            <person name="Spirin V."/>
            <person name="Szebenyi C."/>
            <person name="Tomsovsky M."/>
            <person name="Tulloss R.E."/>
            <person name="Uehling J."/>
            <person name="Grigoriev I.V."/>
            <person name="Vagvolgyi C."/>
            <person name="Papp T."/>
            <person name="Martin F.M."/>
            <person name="Miettinen O."/>
            <person name="Hibbett D.S."/>
            <person name="Nagy L.G."/>
        </authorList>
    </citation>
    <scope>NUCLEOTIDE SEQUENCE [LARGE SCALE GENOMIC DNA]</scope>
    <source>
        <strain evidence="3 4">CBS 962.96</strain>
    </source>
</reference>
<dbReference type="GO" id="GO:0000146">
    <property type="term" value="F:microfilament motor activity"/>
    <property type="evidence" value="ECO:0007669"/>
    <property type="project" value="TreeGrafter"/>
</dbReference>
<dbReference type="GO" id="GO:0005737">
    <property type="term" value="C:cytoplasm"/>
    <property type="evidence" value="ECO:0007669"/>
    <property type="project" value="TreeGrafter"/>
</dbReference>
<keyword evidence="2" id="KW-0812">Transmembrane</keyword>
<dbReference type="GO" id="GO:0007015">
    <property type="term" value="P:actin filament organization"/>
    <property type="evidence" value="ECO:0007669"/>
    <property type="project" value="TreeGrafter"/>
</dbReference>
<dbReference type="EMBL" id="ML179157">
    <property type="protein sequence ID" value="THU97382.1"/>
    <property type="molecule type" value="Genomic_DNA"/>
</dbReference>
<evidence type="ECO:0000313" key="3">
    <source>
        <dbReference type="EMBL" id="THU97382.1"/>
    </source>
</evidence>
<dbReference type="InterPro" id="IPR036961">
    <property type="entry name" value="Kinesin_motor_dom_sf"/>
</dbReference>
<dbReference type="GO" id="GO:0016020">
    <property type="term" value="C:membrane"/>
    <property type="evidence" value="ECO:0007669"/>
    <property type="project" value="TreeGrafter"/>
</dbReference>
<evidence type="ECO:0008006" key="5">
    <source>
        <dbReference type="Google" id="ProtNLM"/>
    </source>
</evidence>
<gene>
    <name evidence="3" type="ORF">K435DRAFT_857696</name>
</gene>
<organism evidence="3 4">
    <name type="scientific">Dendrothele bispora (strain CBS 962.96)</name>
    <dbReference type="NCBI Taxonomy" id="1314807"/>
    <lineage>
        <taxon>Eukaryota</taxon>
        <taxon>Fungi</taxon>
        <taxon>Dikarya</taxon>
        <taxon>Basidiomycota</taxon>
        <taxon>Agaricomycotina</taxon>
        <taxon>Agaricomycetes</taxon>
        <taxon>Agaricomycetidae</taxon>
        <taxon>Agaricales</taxon>
        <taxon>Agaricales incertae sedis</taxon>
        <taxon>Dendrothele</taxon>
    </lineage>
</organism>
<dbReference type="OrthoDB" id="370884at2759"/>
<keyword evidence="2" id="KW-1133">Transmembrane helix</keyword>
<feature type="transmembrane region" description="Helical" evidence="2">
    <location>
        <begin position="515"/>
        <end position="539"/>
    </location>
</feature>
<dbReference type="AlphaFoldDB" id="A0A4S8M581"/>
<keyword evidence="4" id="KW-1185">Reference proteome</keyword>
<sequence>MFGYSVVTGNIASFGGDLNRVTIVGHSAVDLLRRPKAAGTVPCGSVAIWRCEYVFDAGTRGIRIWCQDLWSQSFATGAGKRGFNVFKPGDLYEVLTLQLTQRLYLQQSGSRPLDIFCSYATESVVGAPVRISNYVPTVSYFDNSECLRLLQNKPVVSFTSWMTKPVVHLKRQITRWWKLSKNDGATILRSRRVPSTVPVSLLSRLLRGSEGMENSGSINPFVKGLFSGKQIATTVHPRNEETIVSAQQNVKPMRAPSTRRKGTIKRMPTVRESVDGDDAFQEKDDTLVGGTGAGGNGCIAGEFKAALDTLFETLDETQAWHVFCVNPNDSQMPNQLEGRSVKGQMRSFGFMEIAKRCANVFEVGMTPQEFCDRYKDALGSAGVVVAGDERAAVEQSKGAFGLGDGDIVLGTHKPMLLPSSEPMYNDENRSVASDDFDNRSRLTSHRDDSVSQFGSESYAPSRNMFQNTDKKVLLDKEALAGEIQEGETTEVLKESSARRSGLKRMDVRQAWREKLALNIIIWFICGCTVFVIAILGLLICPTQHVFSLSEMASHNFNNDPNKVYLSIVAAQHNRIVNVVPTQNMLKTYGGTLSDSIFPIQISALCNGVDGTVSPFVSMNTVNTSDTNAQYHNFQVRNMASQGKSAAIYNGMIYDVTNYVSSQRSLQGPPGFNAPGDTPTDFMDSSVIDLFKFKAGGDITKDLDNLGRFIGNDVLDRQRVCLRNIFLVGKVDNRDSPQCLFATYILLAISIMMVSVIGSSFWLPSTLVRLCRKILNILNTCIRKPNESLKKLKPPRRLLSFFESSCCWSWFSTPISTSTTTSTPPSVTSSLLPTSSNSGTVEKGLALVYIHDSISGLGIANVLPRLRQRKPKVRLYGHFVGGRCPTLILGYLVGGLQARFGHWVLKTISGETHKFYVDEDAKINYQGIPWEVMHKDFPGELV</sequence>
<dbReference type="PANTHER" id="PTHR13140">
    <property type="entry name" value="MYOSIN"/>
    <property type="match status" value="1"/>
</dbReference>
<dbReference type="SUPFAM" id="SSF52540">
    <property type="entry name" value="P-loop containing nucleoside triphosphate hydrolases"/>
    <property type="match status" value="1"/>
</dbReference>
<name>A0A4S8M581_DENBC</name>
<dbReference type="Gene3D" id="1.20.58.530">
    <property type="match status" value="1"/>
</dbReference>
<protein>
    <recommendedName>
        <fullName evidence="5">Myosin motor domain-containing protein</fullName>
    </recommendedName>
</protein>
<proteinExistence type="predicted"/>
<accession>A0A4S8M581</accession>
<dbReference type="Gene3D" id="3.40.850.10">
    <property type="entry name" value="Kinesin motor domain"/>
    <property type="match status" value="1"/>
</dbReference>
<dbReference type="PANTHER" id="PTHR13140:SF550">
    <property type="entry name" value="MYOSIN-IIIB ISOFORM X1"/>
    <property type="match status" value="1"/>
</dbReference>
<feature type="compositionally biased region" description="Basic and acidic residues" evidence="1">
    <location>
        <begin position="436"/>
        <end position="449"/>
    </location>
</feature>
<keyword evidence="2" id="KW-0472">Membrane</keyword>
<feature type="region of interest" description="Disordered" evidence="1">
    <location>
        <begin position="418"/>
        <end position="462"/>
    </location>
</feature>
<dbReference type="GO" id="GO:0015629">
    <property type="term" value="C:actin cytoskeleton"/>
    <property type="evidence" value="ECO:0007669"/>
    <property type="project" value="TreeGrafter"/>
</dbReference>
<feature type="compositionally biased region" description="Polar residues" evidence="1">
    <location>
        <begin position="450"/>
        <end position="462"/>
    </location>
</feature>
<dbReference type="GO" id="GO:0051015">
    <property type="term" value="F:actin filament binding"/>
    <property type="evidence" value="ECO:0007669"/>
    <property type="project" value="TreeGrafter"/>
</dbReference>
<evidence type="ECO:0000256" key="2">
    <source>
        <dbReference type="SAM" id="Phobius"/>
    </source>
</evidence>
<dbReference type="InterPro" id="IPR027417">
    <property type="entry name" value="P-loop_NTPase"/>
</dbReference>